<dbReference type="Gene3D" id="2.70.160.11">
    <property type="entry name" value="Hnrnp arginine n-methyltransferase1"/>
    <property type="match status" value="1"/>
</dbReference>
<feature type="domain" description="Protein arginine N-methyltransferase" evidence="4">
    <location>
        <begin position="4"/>
        <end position="125"/>
    </location>
</feature>
<protein>
    <recommendedName>
        <fullName evidence="4">Protein arginine N-methyltransferase domain-containing protein</fullName>
    </recommendedName>
</protein>
<evidence type="ECO:0000256" key="2">
    <source>
        <dbReference type="ARBA" id="ARBA00022679"/>
    </source>
</evidence>
<sequence length="168" mass="19050">MENVMRKPEIMVISDSDLLASPTVVEELNLSIVSEEDVKDISHRELFTLTRGGTFNSVALWFNVRFETEAKSLSLSTGPSAPPTHWKQTLIPLEKSKNLKKGDKILCDLFLDQSQENLRQYVIQFEILDEENTELHPVPCLCHSYKCDSALALINALNDDDDDNIEEI</sequence>
<dbReference type="PANTHER" id="PTHR11006:SF122">
    <property type="entry name" value="ARGININE METHYLTRANSFERASE 8"/>
    <property type="match status" value="1"/>
</dbReference>
<evidence type="ECO:0000259" key="4">
    <source>
        <dbReference type="Pfam" id="PF22528"/>
    </source>
</evidence>
<evidence type="ECO:0000313" key="5">
    <source>
        <dbReference type="EMBL" id="QQP55640.1"/>
    </source>
</evidence>
<dbReference type="InterPro" id="IPR025799">
    <property type="entry name" value="Arg_MeTrfase"/>
</dbReference>
<dbReference type="OrthoDB" id="7848332at2759"/>
<dbReference type="SUPFAM" id="SSF53335">
    <property type="entry name" value="S-adenosyl-L-methionine-dependent methyltransferases"/>
    <property type="match status" value="1"/>
</dbReference>
<evidence type="ECO:0000256" key="1">
    <source>
        <dbReference type="ARBA" id="ARBA00022603"/>
    </source>
</evidence>
<keyword evidence="3" id="KW-0949">S-adenosyl-L-methionine</keyword>
<reference evidence="6" key="1">
    <citation type="submission" date="2021-01" db="EMBL/GenBank/DDBJ databases">
        <title>Caligus Genome Assembly.</title>
        <authorList>
            <person name="Gallardo-Escarate C."/>
        </authorList>
    </citation>
    <scope>NUCLEOTIDE SEQUENCE [LARGE SCALE GENOMIC DNA]</scope>
</reference>
<dbReference type="Proteomes" id="UP000595437">
    <property type="component" value="Chromosome 1"/>
</dbReference>
<gene>
    <name evidence="5" type="ORF">FKW44_000039</name>
</gene>
<dbReference type="GO" id="GO:0005634">
    <property type="term" value="C:nucleus"/>
    <property type="evidence" value="ECO:0007669"/>
    <property type="project" value="TreeGrafter"/>
</dbReference>
<dbReference type="PANTHER" id="PTHR11006">
    <property type="entry name" value="PROTEIN ARGININE N-METHYLTRANSFERASE"/>
    <property type="match status" value="1"/>
</dbReference>
<dbReference type="GO" id="GO:0042054">
    <property type="term" value="F:histone methyltransferase activity"/>
    <property type="evidence" value="ECO:0007669"/>
    <property type="project" value="TreeGrafter"/>
</dbReference>
<dbReference type="GO" id="GO:0035241">
    <property type="term" value="F:protein-arginine omega-N monomethyltransferase activity"/>
    <property type="evidence" value="ECO:0007669"/>
    <property type="project" value="TreeGrafter"/>
</dbReference>
<accession>A0A7T8QUK5</accession>
<dbReference type="InterPro" id="IPR055135">
    <property type="entry name" value="PRMT_dom"/>
</dbReference>
<dbReference type="AlphaFoldDB" id="A0A7T8QUK5"/>
<evidence type="ECO:0000256" key="3">
    <source>
        <dbReference type="ARBA" id="ARBA00022691"/>
    </source>
</evidence>
<keyword evidence="6" id="KW-1185">Reference proteome</keyword>
<dbReference type="GO" id="GO:0035242">
    <property type="term" value="F:protein-arginine omega-N asymmetric methyltransferase activity"/>
    <property type="evidence" value="ECO:0007669"/>
    <property type="project" value="TreeGrafter"/>
</dbReference>
<organism evidence="5 6">
    <name type="scientific">Caligus rogercresseyi</name>
    <name type="common">Sea louse</name>
    <dbReference type="NCBI Taxonomy" id="217165"/>
    <lineage>
        <taxon>Eukaryota</taxon>
        <taxon>Metazoa</taxon>
        <taxon>Ecdysozoa</taxon>
        <taxon>Arthropoda</taxon>
        <taxon>Crustacea</taxon>
        <taxon>Multicrustacea</taxon>
        <taxon>Hexanauplia</taxon>
        <taxon>Copepoda</taxon>
        <taxon>Siphonostomatoida</taxon>
        <taxon>Caligidae</taxon>
        <taxon>Caligus</taxon>
    </lineage>
</organism>
<name>A0A7T8QUK5_CALRO</name>
<dbReference type="EMBL" id="CP045890">
    <property type="protein sequence ID" value="QQP55640.1"/>
    <property type="molecule type" value="Genomic_DNA"/>
</dbReference>
<keyword evidence="1" id="KW-0489">Methyltransferase</keyword>
<dbReference type="GO" id="GO:0032259">
    <property type="term" value="P:methylation"/>
    <property type="evidence" value="ECO:0007669"/>
    <property type="project" value="UniProtKB-KW"/>
</dbReference>
<keyword evidence="2" id="KW-0808">Transferase</keyword>
<dbReference type="InterPro" id="IPR029063">
    <property type="entry name" value="SAM-dependent_MTases_sf"/>
</dbReference>
<dbReference type="Pfam" id="PF22528">
    <property type="entry name" value="PRMT_C"/>
    <property type="match status" value="1"/>
</dbReference>
<evidence type="ECO:0000313" key="6">
    <source>
        <dbReference type="Proteomes" id="UP000595437"/>
    </source>
</evidence>
<proteinExistence type="predicted"/>